<evidence type="ECO:0000313" key="2">
    <source>
        <dbReference type="EMBL" id="MBC5765651.1"/>
    </source>
</evidence>
<feature type="transmembrane region" description="Helical" evidence="1">
    <location>
        <begin position="12"/>
        <end position="33"/>
    </location>
</feature>
<gene>
    <name evidence="2" type="ORF">H8R02_14380</name>
</gene>
<accession>A0A923S2S3</accession>
<reference evidence="2" key="1">
    <citation type="submission" date="2020-08" db="EMBL/GenBank/DDBJ databases">
        <title>Ramlibacter sp. GTP1 16S ribosomal RNA gene genome sequencing and assembly.</title>
        <authorList>
            <person name="Kang M."/>
        </authorList>
    </citation>
    <scope>NUCLEOTIDE SEQUENCE</scope>
    <source>
        <strain evidence="2">GTP1</strain>
    </source>
</reference>
<keyword evidence="1" id="KW-0812">Transmembrane</keyword>
<sequence length="174" mass="18642">MTSAEAIGHHLGLTLSIGAVLLAVAFAVSLWLAQRNGKRARDLAYVRNRSRLSNVPIDLARQAAMAATSNWPRKLNEAGAIETASSFSNVIGEFVSTFAELARPNGALRLGSNFVAASNYRQGMTVVGKSDYLEICVRPGSETVYVIDGSEGEEVGDTYPSIFHLLMDYADAAC</sequence>
<name>A0A923S2S3_9BURK</name>
<keyword evidence="3" id="KW-1185">Reference proteome</keyword>
<proteinExistence type="predicted"/>
<keyword evidence="1" id="KW-1133">Transmembrane helix</keyword>
<evidence type="ECO:0000313" key="3">
    <source>
        <dbReference type="Proteomes" id="UP000596827"/>
    </source>
</evidence>
<organism evidence="2 3">
    <name type="scientific">Ramlibacter albus</name>
    <dbReference type="NCBI Taxonomy" id="2079448"/>
    <lineage>
        <taxon>Bacteria</taxon>
        <taxon>Pseudomonadati</taxon>
        <taxon>Pseudomonadota</taxon>
        <taxon>Betaproteobacteria</taxon>
        <taxon>Burkholderiales</taxon>
        <taxon>Comamonadaceae</taxon>
        <taxon>Ramlibacter</taxon>
    </lineage>
</organism>
<dbReference type="EMBL" id="JACORU010000005">
    <property type="protein sequence ID" value="MBC5765651.1"/>
    <property type="molecule type" value="Genomic_DNA"/>
</dbReference>
<keyword evidence="1" id="KW-0472">Membrane</keyword>
<protein>
    <submittedName>
        <fullName evidence="2">Uncharacterized protein</fullName>
    </submittedName>
</protein>
<comment type="caution">
    <text evidence="2">The sequence shown here is derived from an EMBL/GenBank/DDBJ whole genome shotgun (WGS) entry which is preliminary data.</text>
</comment>
<dbReference type="RefSeq" id="WP_187082132.1">
    <property type="nucleotide sequence ID" value="NZ_JACORU010000005.1"/>
</dbReference>
<dbReference type="AlphaFoldDB" id="A0A923S2S3"/>
<dbReference type="Proteomes" id="UP000596827">
    <property type="component" value="Unassembled WGS sequence"/>
</dbReference>
<evidence type="ECO:0000256" key="1">
    <source>
        <dbReference type="SAM" id="Phobius"/>
    </source>
</evidence>